<dbReference type="InterPro" id="IPR022198">
    <property type="entry name" value="DUF3723"/>
</dbReference>
<gene>
    <name evidence="3" type="ORF">Ptr86124_012963</name>
</gene>
<feature type="compositionally biased region" description="Basic and acidic residues" evidence="2">
    <location>
        <begin position="927"/>
        <end position="937"/>
    </location>
</feature>
<comment type="caution">
    <text evidence="3">The sequence shown here is derived from an EMBL/GenBank/DDBJ whole genome shotgun (WGS) entry which is preliminary data.</text>
</comment>
<name>A0A922N259_9PLEO</name>
<feature type="compositionally biased region" description="Basic and acidic residues" evidence="2">
    <location>
        <begin position="965"/>
        <end position="981"/>
    </location>
</feature>
<keyword evidence="1" id="KW-0175">Coiled coil</keyword>
<evidence type="ECO:0000313" key="4">
    <source>
        <dbReference type="Proteomes" id="UP000249757"/>
    </source>
</evidence>
<evidence type="ECO:0000256" key="2">
    <source>
        <dbReference type="SAM" id="MobiDB-lite"/>
    </source>
</evidence>
<accession>A0A922N259</accession>
<feature type="coiled-coil region" evidence="1">
    <location>
        <begin position="716"/>
        <end position="743"/>
    </location>
</feature>
<dbReference type="Pfam" id="PF12520">
    <property type="entry name" value="DUF3723"/>
    <property type="match status" value="1"/>
</dbReference>
<reference evidence="4" key="1">
    <citation type="journal article" date="2022" name="Microb. Genom.">
        <title>A global pangenome for the wheat fungal pathogen Pyrenophora tritici-repentis and prediction of effector protein structural homology.</title>
        <authorList>
            <person name="Moolhuijzen P.M."/>
            <person name="See P.T."/>
            <person name="Shi G."/>
            <person name="Powell H.R."/>
            <person name="Cockram J."/>
            <person name="Jorgensen L.N."/>
            <person name="Benslimane H."/>
            <person name="Strelkov S.E."/>
            <person name="Turner J."/>
            <person name="Liu Z."/>
            <person name="Moffat C.S."/>
        </authorList>
    </citation>
    <scope>NUCLEOTIDE SEQUENCE [LARGE SCALE GENOMIC DNA]</scope>
</reference>
<evidence type="ECO:0000256" key="1">
    <source>
        <dbReference type="SAM" id="Coils"/>
    </source>
</evidence>
<dbReference type="EMBL" id="NRDI02000029">
    <property type="protein sequence ID" value="KAI1508041.1"/>
    <property type="molecule type" value="Genomic_DNA"/>
</dbReference>
<keyword evidence="4" id="KW-1185">Reference proteome</keyword>
<organism evidence="3 4">
    <name type="scientific">Pyrenophora tritici-repentis</name>
    <dbReference type="NCBI Taxonomy" id="45151"/>
    <lineage>
        <taxon>Eukaryota</taxon>
        <taxon>Fungi</taxon>
        <taxon>Dikarya</taxon>
        <taxon>Ascomycota</taxon>
        <taxon>Pezizomycotina</taxon>
        <taxon>Dothideomycetes</taxon>
        <taxon>Pleosporomycetidae</taxon>
        <taxon>Pleosporales</taxon>
        <taxon>Pleosporineae</taxon>
        <taxon>Pleosporaceae</taxon>
        <taxon>Pyrenophora</taxon>
    </lineage>
</organism>
<evidence type="ECO:0000313" key="3">
    <source>
        <dbReference type="EMBL" id="KAI1508041.1"/>
    </source>
</evidence>
<proteinExistence type="predicted"/>
<dbReference type="Proteomes" id="UP000249757">
    <property type="component" value="Unassembled WGS sequence"/>
</dbReference>
<feature type="region of interest" description="Disordered" evidence="2">
    <location>
        <begin position="913"/>
        <end position="981"/>
    </location>
</feature>
<dbReference type="AlphaFoldDB" id="A0A922N259"/>
<sequence>MELPDIDFAATRSTCFRGVARVPLHALNFQNRLVLDKHRELSEENVRRLQNIYEQVGCNRLEEENVINAVIADEDLVAELSSQGKSIEDFRNLQWPQDALDLPLEYVDCLSGMHRIEAARRFLDENDKWWVVRLFSHNTPKPVLVQIIESFANEQKPSDGEVFRKIRLYHRENDEEAQKRWWSRLEKSKPKDLRQLLRRPMLIAGFDALIDMPGLWAKVQLGALHRLLVLKCDEEMALYLDYIAKAWSKILRCGERTLPFSIVDAVTVQNLQLLAPAHSDMDKNLVIELMERRDIFSSLKSGTIRRTLTDNLCAFPGVIPSLWGFFEMLKYLEPLAEALRHLLGKDMKRTIRSSLMGLYFAPSKIMVQTTETQDVEIKVALSRKQAGMIAYTELWAFCGRYFDGLTAFTPRKETGEPKPTVNGPNPVVWQHLARFAVSRGFQIPHAQALVADEGRLRSQLALEYLHKARPTCPTFSDNDVRKVLDAVPVDMDISQHQSPLPLPHLSIDRRIGRPFARDFAEEKRLLFFPHLYGPVVFENASISLMRRDLFSCIFGSFTFETSDFELVTNSGKPAQDRMDIDTPSEVLGSDTRLTDLESRCSRLQQEYQSLLSQHDTLVRKYEIEHSKTEGLEIENLELQAKCRDLTQKYSAQCEANELETNTASDEIRKDLDNLQNRHHHLEDAYNRVVLEHKDCDATKKQLSSLARQWKAQGDKNLELNSTCARLKRELEEALANRKFEAATVDRGKLSIVVPEPIEATTMSALEDSDTTPTIDQPLYSWVPRADQSSYEMFFAYCTANGGSALQGWGSLISMQAESALPRIEQLLHQAEMEFGSDQYGAMTILGKIIIPTSAEYVFQCFGPTHQTIFIGPNSVLSAYVPVIERRASSSQTGSSVMTIIDAAAQATSKALVKRQRQEDDSEDDEITNDRGFGKELTRYTTKKSVPKRRILKLQGPDVPNMNTESRGHVDSEHSSEQQKLA</sequence>
<protein>
    <submittedName>
        <fullName evidence="3">DUF3723 containing protein</fullName>
    </submittedName>
</protein>
<feature type="compositionally biased region" description="Basic residues" evidence="2">
    <location>
        <begin position="940"/>
        <end position="951"/>
    </location>
</feature>
<feature type="coiled-coil region" evidence="1">
    <location>
        <begin position="593"/>
        <end position="691"/>
    </location>
</feature>